<evidence type="ECO:0000313" key="5">
    <source>
        <dbReference type="Proteomes" id="UP000679179"/>
    </source>
</evidence>
<dbReference type="RefSeq" id="WP_212902931.1">
    <property type="nucleotide sequence ID" value="NZ_BOPZ01000005.1"/>
</dbReference>
<evidence type="ECO:0000259" key="2">
    <source>
        <dbReference type="Pfam" id="PF11760"/>
    </source>
</evidence>
<keyword evidence="5" id="KW-1185">Reference proteome</keyword>
<dbReference type="InterPro" id="IPR038029">
    <property type="entry name" value="GbiG_N_sf"/>
</dbReference>
<reference evidence="4" key="1">
    <citation type="submission" date="2021-03" db="EMBL/GenBank/DDBJ databases">
        <title>Taxonomic study of Clostridium polyendosporum from meadow-gley soil under rice.</title>
        <authorList>
            <person name="Kobayashi H."/>
            <person name="Tanizawa Y."/>
            <person name="Yagura M."/>
        </authorList>
    </citation>
    <scope>NUCLEOTIDE SEQUENCE</scope>
    <source>
        <strain evidence="4">JCM 30710</strain>
    </source>
</reference>
<sequence>MKIACISFTGNGYLISEQIKNNLQHVVDIYTKDNYKDKLDNIFKSYDGIIFISATGIAVRLIAPYIIDKTIDPAVVVVDDLGRYSISLLSGHIGGANNLANEVAGAINAVSVITTASDGRGIDAVDVIAKRYDLYINSMKDAKVITALMVEGKRIAVQSEIDVKINYHNICKDNPDGFIVISSENSVSFDKPNCVLRPRVLNVGIGCRKGKTKEEILNAIKKVFNDSNLSIQSIKNIGTVDVKKDEKGLIEACKELKRDLKIFLRDEIEKVQHKFKSSSFVKSQIGVTSVAEPCAYLLGGEIIIRKTAVDGVTVSVAKEV</sequence>
<dbReference type="Gene3D" id="3.40.50.11220">
    <property type="match status" value="1"/>
</dbReference>
<proteinExistence type="predicted"/>
<gene>
    <name evidence="4" type="primary">cbiG</name>
    <name evidence="4" type="ORF">CPJCM30710_08510</name>
</gene>
<dbReference type="SUPFAM" id="SSF159672">
    <property type="entry name" value="CbiG N-terminal domain-like"/>
    <property type="match status" value="1"/>
</dbReference>
<dbReference type="AlphaFoldDB" id="A0A919VF92"/>
<dbReference type="InterPro" id="IPR036518">
    <property type="entry name" value="CobE/GbiG_C_sf"/>
</dbReference>
<dbReference type="Pfam" id="PF11761">
    <property type="entry name" value="CbiG_mid"/>
    <property type="match status" value="1"/>
</dbReference>
<dbReference type="InterPro" id="IPR052553">
    <property type="entry name" value="CbiG_hydrolase"/>
</dbReference>
<dbReference type="Gene3D" id="3.30.420.180">
    <property type="entry name" value="CobE/GbiG C-terminal domain"/>
    <property type="match status" value="1"/>
</dbReference>
<evidence type="ECO:0008006" key="6">
    <source>
        <dbReference type="Google" id="ProtNLM"/>
    </source>
</evidence>
<dbReference type="Proteomes" id="UP000679179">
    <property type="component" value="Unassembled WGS sequence"/>
</dbReference>
<comment type="caution">
    <text evidence="4">The sequence shown here is derived from an EMBL/GenBank/DDBJ whole genome shotgun (WGS) entry which is preliminary data.</text>
</comment>
<dbReference type="PANTHER" id="PTHR37477">
    <property type="entry name" value="COBALT-PRECORRIN-5A HYDROLASE"/>
    <property type="match status" value="1"/>
</dbReference>
<feature type="domain" description="CobE/GbiG C-terminal" evidence="1">
    <location>
        <begin position="202"/>
        <end position="317"/>
    </location>
</feature>
<dbReference type="Pfam" id="PF11760">
    <property type="entry name" value="CbiG_N"/>
    <property type="match status" value="1"/>
</dbReference>
<dbReference type="SUPFAM" id="SSF159664">
    <property type="entry name" value="CobE/GbiG C-terminal domain-like"/>
    <property type="match status" value="1"/>
</dbReference>
<evidence type="ECO:0000313" key="4">
    <source>
        <dbReference type="EMBL" id="GIM28185.1"/>
    </source>
</evidence>
<feature type="domain" description="Cobalamin biosynthesis central region" evidence="3">
    <location>
        <begin position="124"/>
        <end position="186"/>
    </location>
</feature>
<evidence type="ECO:0000259" key="3">
    <source>
        <dbReference type="Pfam" id="PF11761"/>
    </source>
</evidence>
<evidence type="ECO:0000259" key="1">
    <source>
        <dbReference type="Pfam" id="PF01890"/>
    </source>
</evidence>
<dbReference type="NCBIfam" id="NF004466">
    <property type="entry name" value="PRK05788.1-4"/>
    <property type="match status" value="1"/>
</dbReference>
<dbReference type="PANTHER" id="PTHR37477:SF1">
    <property type="entry name" value="COBALT-PRECORRIN-5A HYDROLASE"/>
    <property type="match status" value="1"/>
</dbReference>
<protein>
    <recommendedName>
        <fullName evidence="6">Cobalt-precorrin 5A hydrolase</fullName>
    </recommendedName>
</protein>
<dbReference type="InterPro" id="IPR002750">
    <property type="entry name" value="CobE/GbiG_C"/>
</dbReference>
<dbReference type="EMBL" id="BOPZ01000005">
    <property type="protein sequence ID" value="GIM28185.1"/>
    <property type="molecule type" value="Genomic_DNA"/>
</dbReference>
<name>A0A919VF92_9CLOT</name>
<dbReference type="InterPro" id="IPR021744">
    <property type="entry name" value="CbiG_N"/>
</dbReference>
<dbReference type="InterPro" id="IPR021745">
    <property type="entry name" value="CbiG_mid"/>
</dbReference>
<accession>A0A919VF92</accession>
<dbReference type="GO" id="GO:0009236">
    <property type="term" value="P:cobalamin biosynthetic process"/>
    <property type="evidence" value="ECO:0007669"/>
    <property type="project" value="InterPro"/>
</dbReference>
<organism evidence="4 5">
    <name type="scientific">Clostridium polyendosporum</name>
    <dbReference type="NCBI Taxonomy" id="69208"/>
    <lineage>
        <taxon>Bacteria</taxon>
        <taxon>Bacillati</taxon>
        <taxon>Bacillota</taxon>
        <taxon>Clostridia</taxon>
        <taxon>Eubacteriales</taxon>
        <taxon>Clostridiaceae</taxon>
        <taxon>Clostridium</taxon>
    </lineage>
</organism>
<dbReference type="Pfam" id="PF01890">
    <property type="entry name" value="CbiG_C"/>
    <property type="match status" value="1"/>
</dbReference>
<feature type="domain" description="Cobalamin synthesis G N-terminal" evidence="2">
    <location>
        <begin position="39"/>
        <end position="118"/>
    </location>
</feature>